<reference evidence="1 2" key="1">
    <citation type="submission" date="2017-06" db="EMBL/GenBank/DDBJ databases">
        <title>Hymenobacter amundsenii sp. nov. isolated from regoliths in Antarctica.</title>
        <authorList>
            <person name="Sedlacek I."/>
            <person name="Kralova S."/>
            <person name="Pantucek R."/>
            <person name="Svec P."/>
            <person name="Holochova P."/>
            <person name="Stankova E."/>
            <person name="Vrbovska V."/>
            <person name="Busse H.-J."/>
        </authorList>
    </citation>
    <scope>NUCLEOTIDE SEQUENCE [LARGE SCALE GENOMIC DNA]</scope>
    <source>
        <strain evidence="1 2">CCM 8682</strain>
    </source>
</reference>
<evidence type="ECO:0000313" key="1">
    <source>
        <dbReference type="EMBL" id="OWP62366.1"/>
    </source>
</evidence>
<protein>
    <recommendedName>
        <fullName evidence="3">STAS/SEC14 domain-containing protein</fullName>
    </recommendedName>
</protein>
<organism evidence="1 2">
    <name type="scientific">Hymenobacter amundsenii</name>
    <dbReference type="NCBI Taxonomy" id="2006685"/>
    <lineage>
        <taxon>Bacteria</taxon>
        <taxon>Pseudomonadati</taxon>
        <taxon>Bacteroidota</taxon>
        <taxon>Cytophagia</taxon>
        <taxon>Cytophagales</taxon>
        <taxon>Hymenobacteraceae</taxon>
        <taxon>Hymenobacter</taxon>
    </lineage>
</organism>
<accession>A0A246FIK0</accession>
<dbReference type="Proteomes" id="UP000197277">
    <property type="component" value="Unassembled WGS sequence"/>
</dbReference>
<gene>
    <name evidence="1" type="ORF">CDA63_14345</name>
</gene>
<proteinExistence type="predicted"/>
<evidence type="ECO:0008006" key="3">
    <source>
        <dbReference type="Google" id="ProtNLM"/>
    </source>
</evidence>
<dbReference type="EMBL" id="NIRR01000026">
    <property type="protein sequence ID" value="OWP62366.1"/>
    <property type="molecule type" value="Genomic_DNA"/>
</dbReference>
<comment type="caution">
    <text evidence="1">The sequence shown here is derived from an EMBL/GenBank/DDBJ whole genome shotgun (WGS) entry which is preliminary data.</text>
</comment>
<dbReference type="OrthoDB" id="882485at2"/>
<dbReference type="RefSeq" id="WP_088465150.1">
    <property type="nucleotide sequence ID" value="NZ_NIRR01000026.1"/>
</dbReference>
<sequence>MSERPLLDSDGAEFCRLRYYPARQQLSVSWLGYIDGARAQEGARASLETVQQHACRCLLNDNTHLRGPWFDSLLWVAQQWAPAAATAGLRYVAHVVRAGTLATTFIASPAHQLFTQFEIQIFDSLAEANEWLLGCAFLPAPASPQIK</sequence>
<evidence type="ECO:0000313" key="2">
    <source>
        <dbReference type="Proteomes" id="UP000197277"/>
    </source>
</evidence>
<name>A0A246FIK0_9BACT</name>
<dbReference type="AlphaFoldDB" id="A0A246FIK0"/>
<keyword evidence="2" id="KW-1185">Reference proteome</keyword>